<keyword evidence="8 12" id="KW-0808">Transferase</keyword>
<dbReference type="Gene3D" id="2.40.240.20">
    <property type="entry name" value="Hypothetical PUA domain-like, domain 1"/>
    <property type="match status" value="1"/>
</dbReference>
<evidence type="ECO:0000256" key="5">
    <source>
        <dbReference type="ARBA" id="ARBA00022490"/>
    </source>
</evidence>
<dbReference type="Pfam" id="PF20260">
    <property type="entry name" value="PUA_4"/>
    <property type="match status" value="1"/>
</dbReference>
<feature type="domain" description="Ribosomal RNA small subunit methyltransferase E methyltransferase" evidence="13">
    <location>
        <begin position="77"/>
        <end position="244"/>
    </location>
</feature>
<dbReference type="EC" id="2.1.1.193" evidence="3 12"/>
<dbReference type="InterPro" id="IPR029028">
    <property type="entry name" value="Alpha/beta_knot_MTases"/>
</dbReference>
<evidence type="ECO:0000259" key="14">
    <source>
        <dbReference type="Pfam" id="PF20260"/>
    </source>
</evidence>
<comment type="function">
    <text evidence="10 12">Specifically methylates the N3 position of the uracil ring of uridine 1498 (m3U1498) in 16S rRNA. Acts on the fully assembled 30S ribosomal subunit.</text>
</comment>
<dbReference type="InterPro" id="IPR006700">
    <property type="entry name" value="RsmE"/>
</dbReference>
<comment type="caution">
    <text evidence="15">The sequence shown here is derived from an EMBL/GenBank/DDBJ whole genome shotgun (WGS) entry which is preliminary data.</text>
</comment>
<dbReference type="GO" id="GO:0005737">
    <property type="term" value="C:cytoplasm"/>
    <property type="evidence" value="ECO:0007669"/>
    <property type="project" value="UniProtKB-SubCell"/>
</dbReference>
<evidence type="ECO:0000256" key="8">
    <source>
        <dbReference type="ARBA" id="ARBA00022679"/>
    </source>
</evidence>
<dbReference type="NCBIfam" id="TIGR00046">
    <property type="entry name" value="RsmE family RNA methyltransferase"/>
    <property type="match status" value="1"/>
</dbReference>
<dbReference type="PIRSF" id="PIRSF015601">
    <property type="entry name" value="MTase_slr0722"/>
    <property type="match status" value="1"/>
</dbReference>
<evidence type="ECO:0000256" key="1">
    <source>
        <dbReference type="ARBA" id="ARBA00004496"/>
    </source>
</evidence>
<comment type="catalytic activity">
    <reaction evidence="11 12">
        <text>uridine(1498) in 16S rRNA + S-adenosyl-L-methionine = N(3)-methyluridine(1498) in 16S rRNA + S-adenosyl-L-homocysteine + H(+)</text>
        <dbReference type="Rhea" id="RHEA:42920"/>
        <dbReference type="Rhea" id="RHEA-COMP:10283"/>
        <dbReference type="Rhea" id="RHEA-COMP:10284"/>
        <dbReference type="ChEBI" id="CHEBI:15378"/>
        <dbReference type="ChEBI" id="CHEBI:57856"/>
        <dbReference type="ChEBI" id="CHEBI:59789"/>
        <dbReference type="ChEBI" id="CHEBI:65315"/>
        <dbReference type="ChEBI" id="CHEBI:74502"/>
        <dbReference type="EC" id="2.1.1.193"/>
    </reaction>
</comment>
<dbReference type="OrthoDB" id="9815641at2"/>
<dbReference type="RefSeq" id="WP_113288372.1">
    <property type="nucleotide sequence ID" value="NZ_QNTQ01000004.1"/>
</dbReference>
<keyword evidence="6 12" id="KW-0698">rRNA processing</keyword>
<evidence type="ECO:0000256" key="7">
    <source>
        <dbReference type="ARBA" id="ARBA00022603"/>
    </source>
</evidence>
<dbReference type="CDD" id="cd18084">
    <property type="entry name" value="RsmE-like"/>
    <property type="match status" value="1"/>
</dbReference>
<dbReference type="SUPFAM" id="SSF88697">
    <property type="entry name" value="PUA domain-like"/>
    <property type="match status" value="1"/>
</dbReference>
<gene>
    <name evidence="15" type="ORF">DRV85_04690</name>
</gene>
<dbReference type="Pfam" id="PF04452">
    <property type="entry name" value="Methyltrans_RNA"/>
    <property type="match status" value="1"/>
</dbReference>
<evidence type="ECO:0000313" key="16">
    <source>
        <dbReference type="Proteomes" id="UP000253370"/>
    </source>
</evidence>
<dbReference type="NCBIfam" id="NF008696">
    <property type="entry name" value="PRK11713.3-5"/>
    <property type="match status" value="1"/>
</dbReference>
<evidence type="ECO:0000256" key="4">
    <source>
        <dbReference type="ARBA" id="ARBA00013673"/>
    </source>
</evidence>
<comment type="subcellular location">
    <subcellularLocation>
        <location evidence="1 12">Cytoplasm</location>
    </subcellularLocation>
</comment>
<dbReference type="InterPro" id="IPR046886">
    <property type="entry name" value="RsmE_MTase_dom"/>
</dbReference>
<keyword evidence="9 12" id="KW-0949">S-adenosyl-L-methionine</keyword>
<keyword evidence="16" id="KW-1185">Reference proteome</keyword>
<evidence type="ECO:0000256" key="3">
    <source>
        <dbReference type="ARBA" id="ARBA00012328"/>
    </source>
</evidence>
<dbReference type="GO" id="GO:0070475">
    <property type="term" value="P:rRNA base methylation"/>
    <property type="evidence" value="ECO:0007669"/>
    <property type="project" value="TreeGrafter"/>
</dbReference>
<reference evidence="15 16" key="1">
    <citation type="submission" date="2018-07" db="EMBL/GenBank/DDBJ databases">
        <title>Rhodosalinus sp. strain E84T genomic sequence and assembly.</title>
        <authorList>
            <person name="Liu Z.-W."/>
            <person name="Lu D.-C."/>
        </authorList>
    </citation>
    <scope>NUCLEOTIDE SEQUENCE [LARGE SCALE GENOMIC DNA]</scope>
    <source>
        <strain evidence="15 16">E84</strain>
    </source>
</reference>
<evidence type="ECO:0000256" key="2">
    <source>
        <dbReference type="ARBA" id="ARBA00005528"/>
    </source>
</evidence>
<dbReference type="GO" id="GO:0070042">
    <property type="term" value="F:rRNA (uridine-N3-)-methyltransferase activity"/>
    <property type="evidence" value="ECO:0007669"/>
    <property type="project" value="TreeGrafter"/>
</dbReference>
<proteinExistence type="inferred from homology"/>
<dbReference type="PANTHER" id="PTHR30027:SF3">
    <property type="entry name" value="16S RRNA (URACIL(1498)-N(3))-METHYLTRANSFERASE"/>
    <property type="match status" value="1"/>
</dbReference>
<evidence type="ECO:0000313" key="15">
    <source>
        <dbReference type="EMBL" id="RBI86824.1"/>
    </source>
</evidence>
<dbReference type="InterPro" id="IPR046887">
    <property type="entry name" value="RsmE_PUA-like"/>
</dbReference>
<dbReference type="EMBL" id="QNTQ01000004">
    <property type="protein sequence ID" value="RBI86824.1"/>
    <property type="molecule type" value="Genomic_DNA"/>
</dbReference>
<dbReference type="AlphaFoldDB" id="A0A365UE06"/>
<dbReference type="Proteomes" id="UP000253370">
    <property type="component" value="Unassembled WGS sequence"/>
</dbReference>
<sequence>MVSRVRLFVEHPLAAGARLPLERAQAHYLFNVMRLGEGAEIAVFDGRSGEWTARVAEAGKRAGVLECLSQSAPQRDPPDVWLLFAPVKKARTDFIVEKAVEIGARRLVPVQTGFTNAERIRRDRLQAHAVEAAEQCGATHVPEVADLVPLPRLLDDWPEGRALLYADEAQAGRSSPLAGLLARDDAREGGGAPPPAALLIGPEGGLSDAERARLAALPFAQPLALGPRILRADTAAVAALTLWQATCGDWR</sequence>
<keyword evidence="7 12" id="KW-0489">Methyltransferase</keyword>
<comment type="similarity">
    <text evidence="2 12">Belongs to the RNA methyltransferase RsmE family.</text>
</comment>
<dbReference type="PANTHER" id="PTHR30027">
    <property type="entry name" value="RIBOSOMAL RNA SMALL SUBUNIT METHYLTRANSFERASE E"/>
    <property type="match status" value="1"/>
</dbReference>
<dbReference type="InterPro" id="IPR015947">
    <property type="entry name" value="PUA-like_sf"/>
</dbReference>
<evidence type="ECO:0000259" key="13">
    <source>
        <dbReference type="Pfam" id="PF04452"/>
    </source>
</evidence>
<keyword evidence="5 12" id="KW-0963">Cytoplasm</keyword>
<dbReference type="InterPro" id="IPR029026">
    <property type="entry name" value="tRNA_m1G_MTases_N"/>
</dbReference>
<organism evidence="15 16">
    <name type="scientific">Rhodosalinus halophilus</name>
    <dbReference type="NCBI Taxonomy" id="2259333"/>
    <lineage>
        <taxon>Bacteria</taxon>
        <taxon>Pseudomonadati</taxon>
        <taxon>Pseudomonadota</taxon>
        <taxon>Alphaproteobacteria</taxon>
        <taxon>Rhodobacterales</taxon>
        <taxon>Paracoccaceae</taxon>
        <taxon>Rhodosalinus</taxon>
    </lineage>
</organism>
<evidence type="ECO:0000256" key="6">
    <source>
        <dbReference type="ARBA" id="ARBA00022552"/>
    </source>
</evidence>
<protein>
    <recommendedName>
        <fullName evidence="4 12">Ribosomal RNA small subunit methyltransferase E</fullName>
        <ecNumber evidence="3 12">2.1.1.193</ecNumber>
    </recommendedName>
</protein>
<name>A0A365UE06_9RHOB</name>
<dbReference type="Gene3D" id="3.40.1280.10">
    <property type="match status" value="1"/>
</dbReference>
<dbReference type="SUPFAM" id="SSF75217">
    <property type="entry name" value="alpha/beta knot"/>
    <property type="match status" value="1"/>
</dbReference>
<accession>A0A365UE06</accession>
<evidence type="ECO:0000256" key="12">
    <source>
        <dbReference type="PIRNR" id="PIRNR015601"/>
    </source>
</evidence>
<evidence type="ECO:0000256" key="10">
    <source>
        <dbReference type="ARBA" id="ARBA00025699"/>
    </source>
</evidence>
<feature type="domain" description="Ribosomal RNA small subunit methyltransferase E PUA-like" evidence="14">
    <location>
        <begin position="21"/>
        <end position="62"/>
    </location>
</feature>
<evidence type="ECO:0000256" key="11">
    <source>
        <dbReference type="ARBA" id="ARBA00047944"/>
    </source>
</evidence>
<evidence type="ECO:0000256" key="9">
    <source>
        <dbReference type="ARBA" id="ARBA00022691"/>
    </source>
</evidence>